<evidence type="ECO:0000313" key="1">
    <source>
        <dbReference type="EMBL" id="NML17048.1"/>
    </source>
</evidence>
<organism evidence="1 2">
    <name type="scientific">Azohydromonas caseinilytica</name>
    <dbReference type="NCBI Taxonomy" id="2728836"/>
    <lineage>
        <taxon>Bacteria</taxon>
        <taxon>Pseudomonadati</taxon>
        <taxon>Pseudomonadota</taxon>
        <taxon>Betaproteobacteria</taxon>
        <taxon>Burkholderiales</taxon>
        <taxon>Sphaerotilaceae</taxon>
        <taxon>Azohydromonas</taxon>
    </lineage>
</organism>
<reference evidence="1 2" key="1">
    <citation type="submission" date="2020-04" db="EMBL/GenBank/DDBJ databases">
        <title>Azohydromonas sp. isolated from soil.</title>
        <authorList>
            <person name="Dahal R.H."/>
        </authorList>
    </citation>
    <scope>NUCLEOTIDE SEQUENCE [LARGE SCALE GENOMIC DNA]</scope>
    <source>
        <strain evidence="1 2">G-1-1-14</strain>
    </source>
</reference>
<proteinExistence type="predicted"/>
<dbReference type="AlphaFoldDB" id="A0A848FCI6"/>
<gene>
    <name evidence="1" type="ORF">HHL10_18870</name>
</gene>
<protein>
    <submittedName>
        <fullName evidence="1">Uncharacterized protein</fullName>
    </submittedName>
</protein>
<accession>A0A848FCI6</accession>
<comment type="caution">
    <text evidence="1">The sequence shown here is derived from an EMBL/GenBank/DDBJ whole genome shotgun (WGS) entry which is preliminary data.</text>
</comment>
<dbReference type="Proteomes" id="UP000574067">
    <property type="component" value="Unassembled WGS sequence"/>
</dbReference>
<evidence type="ECO:0000313" key="2">
    <source>
        <dbReference type="Proteomes" id="UP000574067"/>
    </source>
</evidence>
<sequence>MDTLTDLHQRAEAERALLAQFSPMELGRIALGSPSLVSITHHLEQP</sequence>
<dbReference type="RefSeq" id="WP_169161944.1">
    <property type="nucleotide sequence ID" value="NZ_JABBFW010000014.1"/>
</dbReference>
<dbReference type="EMBL" id="JABBFW010000014">
    <property type="protein sequence ID" value="NML17048.1"/>
    <property type="molecule type" value="Genomic_DNA"/>
</dbReference>
<name>A0A848FCI6_9BURK</name>
<keyword evidence="2" id="KW-1185">Reference proteome</keyword>